<dbReference type="EMBL" id="CM000143">
    <property type="protein sequence ID" value="EAZ36181.1"/>
    <property type="molecule type" value="Genomic_DNA"/>
</dbReference>
<feature type="compositionally biased region" description="Low complexity" evidence="1">
    <location>
        <begin position="181"/>
        <end position="194"/>
    </location>
</feature>
<feature type="compositionally biased region" description="Polar residues" evidence="1">
    <location>
        <begin position="164"/>
        <end position="180"/>
    </location>
</feature>
<sequence length="215" mass="22022">MAPLRKNPLDPAPKNRTPRVRIPRVFKKAVEAAAGEQRTTRLTRSRSGAAYGPLASKALEALPVPLFPEGVASFLGAEAATSSSAVGVGVGHVGGDHNKMLCGGKMARQGAGIRGNMQDEASAFDDVSQAQQGVAGRDMPAGAGVEHLLCMAAGFRDVPQEPWSLQAQAQAPQESAGNSQEGVAAVGVEADAGVQHMAGQDASVNDMPGAHRGLP</sequence>
<name>A0A8J8XLC7_ORYSJ</name>
<accession>A0A8J8XLC7</accession>
<protein>
    <submittedName>
        <fullName evidence="2">Uncharacterized protein</fullName>
    </submittedName>
</protein>
<organism evidence="2">
    <name type="scientific">Oryza sativa subsp. japonica</name>
    <name type="common">Rice</name>
    <dbReference type="NCBI Taxonomy" id="39947"/>
    <lineage>
        <taxon>Eukaryota</taxon>
        <taxon>Viridiplantae</taxon>
        <taxon>Streptophyta</taxon>
        <taxon>Embryophyta</taxon>
        <taxon>Tracheophyta</taxon>
        <taxon>Spermatophyta</taxon>
        <taxon>Magnoliopsida</taxon>
        <taxon>Liliopsida</taxon>
        <taxon>Poales</taxon>
        <taxon>Poaceae</taxon>
        <taxon>BOP clade</taxon>
        <taxon>Oryzoideae</taxon>
        <taxon>Oryzeae</taxon>
        <taxon>Oryzinae</taxon>
        <taxon>Oryza</taxon>
        <taxon>Oryza sativa</taxon>
    </lineage>
</organism>
<evidence type="ECO:0000313" key="2">
    <source>
        <dbReference type="EMBL" id="EAZ36181.1"/>
    </source>
</evidence>
<evidence type="ECO:0000256" key="1">
    <source>
        <dbReference type="SAM" id="MobiDB-lite"/>
    </source>
</evidence>
<feature type="region of interest" description="Disordered" evidence="1">
    <location>
        <begin position="164"/>
        <end position="215"/>
    </location>
</feature>
<proteinExistence type="predicted"/>
<gene>
    <name evidence="2" type="ORF">OsJ_20494</name>
</gene>
<dbReference type="AlphaFoldDB" id="A0A8J8XLC7"/>
<reference evidence="2" key="2">
    <citation type="submission" date="2008-12" db="EMBL/GenBank/DDBJ databases">
        <title>Improved gene annotation of the rice (Oryza sativa) genomes.</title>
        <authorList>
            <person name="Wang J."/>
            <person name="Li R."/>
            <person name="Fan W."/>
            <person name="Huang Q."/>
            <person name="Zhang J."/>
            <person name="Zhou Y."/>
            <person name="Hu Y."/>
            <person name="Zi S."/>
            <person name="Li J."/>
            <person name="Ni P."/>
            <person name="Zheng H."/>
            <person name="Zhang Y."/>
            <person name="Zhao M."/>
            <person name="Hao Q."/>
            <person name="McDermott J."/>
            <person name="Samudrala R."/>
            <person name="Kristiansen K."/>
            <person name="Wong G.K.-S."/>
        </authorList>
    </citation>
    <scope>NUCLEOTIDE SEQUENCE</scope>
</reference>
<dbReference type="Proteomes" id="UP000007752">
    <property type="component" value="Chromosome 6"/>
</dbReference>
<reference evidence="2" key="1">
    <citation type="journal article" date="2005" name="PLoS Biol.">
        <title>The genomes of Oryza sativa: a history of duplications.</title>
        <authorList>
            <person name="Yu J."/>
            <person name="Wang J."/>
            <person name="Lin W."/>
            <person name="Li S."/>
            <person name="Li H."/>
            <person name="Zhou J."/>
            <person name="Ni P."/>
            <person name="Dong W."/>
            <person name="Hu S."/>
            <person name="Zeng C."/>
            <person name="Zhang J."/>
            <person name="Zhang Y."/>
            <person name="Li R."/>
            <person name="Xu Z."/>
            <person name="Li S."/>
            <person name="Li X."/>
            <person name="Zheng H."/>
            <person name="Cong L."/>
            <person name="Lin L."/>
            <person name="Yin J."/>
            <person name="Geng J."/>
            <person name="Li G."/>
            <person name="Shi J."/>
            <person name="Liu J."/>
            <person name="Lv H."/>
            <person name="Li J."/>
            <person name="Wang J."/>
            <person name="Deng Y."/>
            <person name="Ran L."/>
            <person name="Shi X."/>
            <person name="Wang X."/>
            <person name="Wu Q."/>
            <person name="Li C."/>
            <person name="Ren X."/>
            <person name="Wang J."/>
            <person name="Wang X."/>
            <person name="Li D."/>
            <person name="Liu D."/>
            <person name="Zhang X."/>
            <person name="Ji Z."/>
            <person name="Zhao W."/>
            <person name="Sun Y."/>
            <person name="Zhang Z."/>
            <person name="Bao J."/>
            <person name="Han Y."/>
            <person name="Dong L."/>
            <person name="Ji J."/>
            <person name="Chen P."/>
            <person name="Wu S."/>
            <person name="Liu J."/>
            <person name="Xiao Y."/>
            <person name="Bu D."/>
            <person name="Tan J."/>
            <person name="Yang L."/>
            <person name="Ye C."/>
            <person name="Zhang J."/>
            <person name="Xu J."/>
            <person name="Zhou Y."/>
            <person name="Yu Y."/>
            <person name="Zhang B."/>
            <person name="Zhuang S."/>
            <person name="Wei H."/>
            <person name="Liu B."/>
            <person name="Lei M."/>
            <person name="Yu H."/>
            <person name="Li Y."/>
            <person name="Xu H."/>
            <person name="Wei S."/>
            <person name="He X."/>
            <person name="Fang L."/>
            <person name="Zhang Z."/>
            <person name="Zhang Y."/>
            <person name="Huang X."/>
            <person name="Su Z."/>
            <person name="Tong W."/>
            <person name="Li J."/>
            <person name="Tong Z."/>
            <person name="Li S."/>
            <person name="Ye J."/>
            <person name="Wang L."/>
            <person name="Fang L."/>
            <person name="Lei T."/>
            <person name="Chen C."/>
            <person name="Chen H."/>
            <person name="Xu Z."/>
            <person name="Li H."/>
            <person name="Huang H."/>
            <person name="Zhang F."/>
            <person name="Xu H."/>
            <person name="Li N."/>
            <person name="Zhao C."/>
            <person name="Li S."/>
            <person name="Dong L."/>
            <person name="Huang Y."/>
            <person name="Li L."/>
            <person name="Xi Y."/>
            <person name="Qi Q."/>
            <person name="Li W."/>
            <person name="Zhang B."/>
            <person name="Hu W."/>
            <person name="Zhang Y."/>
            <person name="Tian X."/>
            <person name="Jiao Y."/>
            <person name="Liang X."/>
            <person name="Jin J."/>
            <person name="Gao L."/>
            <person name="Zheng W."/>
            <person name="Hao B."/>
            <person name="Liu S."/>
            <person name="Wang W."/>
            <person name="Yuan L."/>
            <person name="Cao M."/>
            <person name="McDermott J."/>
            <person name="Samudrala R."/>
            <person name="Wang J."/>
            <person name="Wong G.K."/>
            <person name="Yang H."/>
        </authorList>
    </citation>
    <scope>NUCLEOTIDE SEQUENCE [LARGE SCALE GENOMIC DNA]</scope>
</reference>